<evidence type="ECO:0000313" key="1">
    <source>
        <dbReference type="EMBL" id="QNH55222.1"/>
    </source>
</evidence>
<accession>A0A7G7VM79</accession>
<dbReference type="Pfam" id="PF10722">
    <property type="entry name" value="YbjN"/>
    <property type="match status" value="1"/>
</dbReference>
<dbReference type="KEGG" id="stim:H1B31_04640"/>
<sequence>MGLFDGFKGGEKTAVMGIKDAIKEELDRNDWNYEISDESEEDRQETYFYMRNELENDEAITAVIVVRELYDQVDDADGFIKIKLYDIAYLEKSDLRAELLAKINAWNGEFRYVKLCLDRDQDVVVDIDLPLDLHKGKFQPDSVMAMMGVGMRIVEKVYDDLMELCTRGHKPRPQE</sequence>
<dbReference type="Proteomes" id="UP000515480">
    <property type="component" value="Chromosome"/>
</dbReference>
<organism evidence="1 2">
    <name type="scientific">Selenomonas timonae</name>
    <dbReference type="NCBI Taxonomy" id="2754044"/>
    <lineage>
        <taxon>Bacteria</taxon>
        <taxon>Bacillati</taxon>
        <taxon>Bacillota</taxon>
        <taxon>Negativicutes</taxon>
        <taxon>Selenomonadales</taxon>
        <taxon>Selenomonadaceae</taxon>
        <taxon>Selenomonas</taxon>
    </lineage>
</organism>
<gene>
    <name evidence="1" type="ORF">H1B31_04640</name>
</gene>
<protein>
    <submittedName>
        <fullName evidence="1">YbjN domain-containing protein</fullName>
    </submittedName>
</protein>
<dbReference type="AlphaFoldDB" id="A0A7G7VM79"/>
<dbReference type="InterPro" id="IPR019660">
    <property type="entry name" value="Put_sensory_transdc_reg_YbjN"/>
</dbReference>
<evidence type="ECO:0000313" key="2">
    <source>
        <dbReference type="Proteomes" id="UP000515480"/>
    </source>
</evidence>
<name>A0A7G7VM79_9FIRM</name>
<proteinExistence type="predicted"/>
<dbReference type="EMBL" id="CP060204">
    <property type="protein sequence ID" value="QNH55222.1"/>
    <property type="molecule type" value="Genomic_DNA"/>
</dbReference>
<dbReference type="RefSeq" id="WP_185981079.1">
    <property type="nucleotide sequence ID" value="NZ_CP060204.1"/>
</dbReference>
<keyword evidence="2" id="KW-1185">Reference proteome</keyword>
<reference evidence="1 2" key="1">
    <citation type="submission" date="2020-07" db="EMBL/GenBank/DDBJ databases">
        <title>Complete genome and description of Selenomonas timonensis sp. nov., a new bacterium isolated from a gingivitis subject.</title>
        <authorList>
            <person name="Antezack A."/>
        </authorList>
    </citation>
    <scope>NUCLEOTIDE SEQUENCE [LARGE SCALE GENOMIC DNA]</scope>
    <source>
        <strain evidence="1 2">Marseille-Q3039</strain>
    </source>
</reference>